<sequence length="249" mass="26119">MTNGQRDSFDDTPAKRGGWMWSTSALVVSAVVLVLLLVGGAAIVAIYGGDGSQDAQPTTPASTPTQATSTTGSAPEGDQTPPTTTPDTQWDLVNRVAVPRSSAVGPRSVDGPVHSGFARNPVGALFAAKQIDTRKLVTPGEGWRQVVEKQVAPGPGRDSYIAARAKVDAEAPDDRLGNTAGFRFVTYTPELAVIQFVTRFPASGKLQVTNLTVQWANGDWKQVLQQDGSSSPTAQPVSDLTGFVAWSGV</sequence>
<protein>
    <recommendedName>
        <fullName evidence="3">DUF8175 domain-containing protein</fullName>
    </recommendedName>
</protein>
<evidence type="ECO:0000259" key="3">
    <source>
        <dbReference type="Pfam" id="PF26526"/>
    </source>
</evidence>
<reference evidence="5" key="1">
    <citation type="submission" date="2016-10" db="EMBL/GenBank/DDBJ databases">
        <authorList>
            <person name="Varghese N."/>
            <person name="Submissions S."/>
        </authorList>
    </citation>
    <scope>NUCLEOTIDE SEQUENCE [LARGE SCALE GENOMIC DNA]</scope>
    <source>
        <strain evidence="5">DSM 44796</strain>
    </source>
</reference>
<feature type="compositionally biased region" description="Low complexity" evidence="1">
    <location>
        <begin position="55"/>
        <end position="89"/>
    </location>
</feature>
<dbReference type="Pfam" id="PF26526">
    <property type="entry name" value="DUF8175"/>
    <property type="match status" value="1"/>
</dbReference>
<dbReference type="InterPro" id="IPR058488">
    <property type="entry name" value="DUF8175"/>
</dbReference>
<feature type="region of interest" description="Disordered" evidence="1">
    <location>
        <begin position="52"/>
        <end position="89"/>
    </location>
</feature>
<keyword evidence="2" id="KW-0472">Membrane</keyword>
<accession>A0A1G9YYD6</accession>
<evidence type="ECO:0000256" key="2">
    <source>
        <dbReference type="SAM" id="Phobius"/>
    </source>
</evidence>
<feature type="domain" description="DUF8175" evidence="3">
    <location>
        <begin position="56"/>
        <end position="244"/>
    </location>
</feature>
<keyword evidence="2" id="KW-0812">Transmembrane</keyword>
<gene>
    <name evidence="4" type="ORF">SAMN04488074_13616</name>
</gene>
<name>A0A1G9YYD6_9PSEU</name>
<feature type="transmembrane region" description="Helical" evidence="2">
    <location>
        <begin position="20"/>
        <end position="47"/>
    </location>
</feature>
<dbReference type="RefSeq" id="WP_090015080.1">
    <property type="nucleotide sequence ID" value="NZ_FNET01000036.1"/>
</dbReference>
<dbReference type="EMBL" id="FNET01000036">
    <property type="protein sequence ID" value="SDN13715.1"/>
    <property type="molecule type" value="Genomic_DNA"/>
</dbReference>
<evidence type="ECO:0000313" key="4">
    <source>
        <dbReference type="EMBL" id="SDN13715.1"/>
    </source>
</evidence>
<evidence type="ECO:0000313" key="5">
    <source>
        <dbReference type="Proteomes" id="UP000199682"/>
    </source>
</evidence>
<proteinExistence type="predicted"/>
<evidence type="ECO:0000256" key="1">
    <source>
        <dbReference type="SAM" id="MobiDB-lite"/>
    </source>
</evidence>
<organism evidence="4 5">
    <name type="scientific">Lentzea albidocapillata subsp. violacea</name>
    <dbReference type="NCBI Taxonomy" id="128104"/>
    <lineage>
        <taxon>Bacteria</taxon>
        <taxon>Bacillati</taxon>
        <taxon>Actinomycetota</taxon>
        <taxon>Actinomycetes</taxon>
        <taxon>Pseudonocardiales</taxon>
        <taxon>Pseudonocardiaceae</taxon>
        <taxon>Lentzea</taxon>
    </lineage>
</organism>
<keyword evidence="2" id="KW-1133">Transmembrane helix</keyword>
<dbReference type="AlphaFoldDB" id="A0A1G9YYD6"/>
<dbReference type="Proteomes" id="UP000199682">
    <property type="component" value="Unassembled WGS sequence"/>
</dbReference>